<evidence type="ECO:0000256" key="1">
    <source>
        <dbReference type="SAM" id="SignalP"/>
    </source>
</evidence>
<keyword evidence="1" id="KW-0732">Signal</keyword>
<organism evidence="2">
    <name type="scientific">Anopheles darlingi</name>
    <name type="common">Mosquito</name>
    <dbReference type="NCBI Taxonomy" id="43151"/>
    <lineage>
        <taxon>Eukaryota</taxon>
        <taxon>Metazoa</taxon>
        <taxon>Ecdysozoa</taxon>
        <taxon>Arthropoda</taxon>
        <taxon>Hexapoda</taxon>
        <taxon>Insecta</taxon>
        <taxon>Pterygota</taxon>
        <taxon>Neoptera</taxon>
        <taxon>Endopterygota</taxon>
        <taxon>Diptera</taxon>
        <taxon>Nematocera</taxon>
        <taxon>Culicoidea</taxon>
        <taxon>Culicidae</taxon>
        <taxon>Anophelinae</taxon>
        <taxon>Anopheles</taxon>
    </lineage>
</organism>
<reference evidence="2" key="1">
    <citation type="submission" date="2018-01" db="EMBL/GenBank/DDBJ databases">
        <title>An insight into the sialome of Amazonian anophelines.</title>
        <authorList>
            <person name="Ribeiro J.M."/>
            <person name="Scarpassa V."/>
            <person name="Calvo E."/>
        </authorList>
    </citation>
    <scope>NUCLEOTIDE SEQUENCE</scope>
</reference>
<dbReference type="EMBL" id="GGFL01012675">
    <property type="protein sequence ID" value="MBW76853.1"/>
    <property type="molecule type" value="Transcribed_RNA"/>
</dbReference>
<protein>
    <submittedName>
        <fullName evidence="2">Putative secreted protein</fullName>
    </submittedName>
</protein>
<evidence type="ECO:0000313" key="2">
    <source>
        <dbReference type="EMBL" id="MBW76853.1"/>
    </source>
</evidence>
<accession>A0A2M4DH19</accession>
<feature type="chain" id="PRO_5014792213" evidence="1">
    <location>
        <begin position="18"/>
        <end position="85"/>
    </location>
</feature>
<dbReference type="AlphaFoldDB" id="A0A2M4DH19"/>
<feature type="signal peptide" evidence="1">
    <location>
        <begin position="1"/>
        <end position="17"/>
    </location>
</feature>
<name>A0A2M4DH19_ANODA</name>
<sequence>MHFPLVLLLALRHAGQSSDNVEMIDTLCVCLCVWDMRFNRFRWLGAIVEVPRNGPAAPATQHHHHVLFWALCCAQARLRSKNAGR</sequence>
<proteinExistence type="predicted"/>